<accession>A0A0F3MI96</accession>
<keyword evidence="3" id="KW-1185">Reference proteome</keyword>
<organism evidence="2 3">
    <name type="scientific">Orientia chuto str. Dubai</name>
    <dbReference type="NCBI Taxonomy" id="1359168"/>
    <lineage>
        <taxon>Bacteria</taxon>
        <taxon>Pseudomonadati</taxon>
        <taxon>Pseudomonadota</taxon>
        <taxon>Alphaproteobacteria</taxon>
        <taxon>Rickettsiales</taxon>
        <taxon>Rickettsiaceae</taxon>
        <taxon>Rickettsieae</taxon>
        <taxon>Orientia</taxon>
    </lineage>
</organism>
<keyword evidence="1" id="KW-0472">Membrane</keyword>
<evidence type="ECO:0000313" key="2">
    <source>
        <dbReference type="EMBL" id="KJV55381.1"/>
    </source>
</evidence>
<dbReference type="AlphaFoldDB" id="A0A0F3MI96"/>
<reference evidence="2 3" key="1">
    <citation type="submission" date="2015-02" db="EMBL/GenBank/DDBJ databases">
        <title>Genome Sequencing of Rickettsiales.</title>
        <authorList>
            <person name="Daugherty S.C."/>
            <person name="Su Q."/>
            <person name="Abolude K."/>
            <person name="Beier-Sexton M."/>
            <person name="Carlyon J.A."/>
            <person name="Carter R."/>
            <person name="Day N.P."/>
            <person name="Dumler S.J."/>
            <person name="Dyachenko V."/>
            <person name="Godinez A."/>
            <person name="Kurtti T.J."/>
            <person name="Lichay M."/>
            <person name="Mullins K.E."/>
            <person name="Ott S."/>
            <person name="Pappas-Brown V."/>
            <person name="Paris D.H."/>
            <person name="Patel P."/>
            <person name="Richards A.L."/>
            <person name="Sadzewicz L."/>
            <person name="Sears K."/>
            <person name="Seidman D."/>
            <person name="Sengamalay N."/>
            <person name="Stenos J."/>
            <person name="Tallon L.J."/>
            <person name="Vincent G."/>
            <person name="Fraser C.M."/>
            <person name="Munderloh U."/>
            <person name="Dunning-Hotopp J.C."/>
        </authorList>
    </citation>
    <scope>NUCLEOTIDE SEQUENCE [LARGE SCALE GENOMIC DNA]</scope>
    <source>
        <strain evidence="2 3">Fuller</strain>
    </source>
</reference>
<dbReference type="Pfam" id="PF10858">
    <property type="entry name" value="DUF2659"/>
    <property type="match status" value="1"/>
</dbReference>
<name>A0A0F3MI96_9RICK</name>
<comment type="caution">
    <text evidence="2">The sequence shown here is derived from an EMBL/GenBank/DDBJ whole genome shotgun (WGS) entry which is preliminary data.</text>
</comment>
<keyword evidence="1" id="KW-0812">Transmembrane</keyword>
<dbReference type="STRING" id="1359168.OCHUTO_0867"/>
<evidence type="ECO:0000313" key="3">
    <source>
        <dbReference type="Proteomes" id="UP000033616"/>
    </source>
</evidence>
<feature type="transmembrane region" description="Helical" evidence="1">
    <location>
        <begin position="163"/>
        <end position="183"/>
    </location>
</feature>
<evidence type="ECO:0008006" key="4">
    <source>
        <dbReference type="Google" id="ProtNLM"/>
    </source>
</evidence>
<protein>
    <recommendedName>
        <fullName evidence="4">Tetratricopeptide repeat family protein</fullName>
    </recommendedName>
</protein>
<dbReference type="PATRIC" id="fig|1359168.3.peg.593"/>
<dbReference type="EMBL" id="LANP01000023">
    <property type="protein sequence ID" value="KJV55381.1"/>
    <property type="molecule type" value="Genomic_DNA"/>
</dbReference>
<dbReference type="Proteomes" id="UP000033616">
    <property type="component" value="Unassembled WGS sequence"/>
</dbReference>
<gene>
    <name evidence="2" type="ORF">OCHUTO_0867</name>
</gene>
<proteinExistence type="predicted"/>
<dbReference type="RefSeq" id="WP_045797474.1">
    <property type="nucleotide sequence ID" value="NZ_LANP01000023.1"/>
</dbReference>
<evidence type="ECO:0000256" key="1">
    <source>
        <dbReference type="SAM" id="Phobius"/>
    </source>
</evidence>
<feature type="transmembrane region" description="Helical" evidence="1">
    <location>
        <begin position="24"/>
        <end position="45"/>
    </location>
</feature>
<sequence length="228" mass="26376">MVDILQEIKASDHYQKCLLYYKKFLLVVLSLSLLIVIAMIANNFYNAKQEAYHQRITDILIELLDPSNSDELIVQNLEDFLLSNYNTKLQELAHIQLLNHKINYGSFTEVKQLADEILAKKNYSDITKSYVRLNLLAMAIDTIQQDGNNNNNYNLQSKLIEQLFSEFSAAMPFWAIASIYYAIWVHENGDDNKSIQCLNAIIKSKHASWNLKSQAKMLKQSYEVNMQN</sequence>
<keyword evidence="1" id="KW-1133">Transmembrane helix</keyword>
<dbReference type="InterPro" id="IPR022588">
    <property type="entry name" value="DUF2659"/>
</dbReference>
<dbReference type="OrthoDB" id="7161717at2"/>